<dbReference type="STRING" id="1280514.AXFE_20540"/>
<name>A0A0D8HGK7_9ACTN</name>
<dbReference type="EMBL" id="JXYS01000066">
    <property type="protein sequence ID" value="KJF17058.1"/>
    <property type="molecule type" value="Genomic_DNA"/>
</dbReference>
<keyword evidence="1" id="KW-0472">Membrane</keyword>
<sequence length="95" mass="10768">MGLDYGYWISSESCAYGETMMAKVNVFRVGKELGLWIFLVFFGSTALVLIFYHVGHGFQLEILLDLVVTIVTYGILYHRVKGELQALKATQEDEI</sequence>
<dbReference type="AlphaFoldDB" id="A0A0D8HGK7"/>
<evidence type="ECO:0000256" key="1">
    <source>
        <dbReference type="SAM" id="Phobius"/>
    </source>
</evidence>
<feature type="transmembrane region" description="Helical" evidence="1">
    <location>
        <begin position="33"/>
        <end position="52"/>
    </location>
</feature>
<dbReference type="Proteomes" id="UP000032360">
    <property type="component" value="Unassembled WGS sequence"/>
</dbReference>
<keyword evidence="1" id="KW-0812">Transmembrane</keyword>
<feature type="transmembrane region" description="Helical" evidence="1">
    <location>
        <begin position="58"/>
        <end position="78"/>
    </location>
</feature>
<keyword evidence="1" id="KW-1133">Transmembrane helix</keyword>
<evidence type="ECO:0000313" key="3">
    <source>
        <dbReference type="Proteomes" id="UP000032360"/>
    </source>
</evidence>
<reference evidence="2 3" key="1">
    <citation type="submission" date="2015-01" db="EMBL/GenBank/DDBJ databases">
        <title>Draft genome of the acidophilic iron oxidizer Acidithrix ferrooxidans strain Py-F3.</title>
        <authorList>
            <person name="Poehlein A."/>
            <person name="Eisen S."/>
            <person name="Schloemann M."/>
            <person name="Johnson B.D."/>
            <person name="Daniel R."/>
            <person name="Muehling M."/>
        </authorList>
    </citation>
    <scope>NUCLEOTIDE SEQUENCE [LARGE SCALE GENOMIC DNA]</scope>
    <source>
        <strain evidence="2 3">Py-F3</strain>
    </source>
</reference>
<accession>A0A0D8HGK7</accession>
<comment type="caution">
    <text evidence="2">The sequence shown here is derived from an EMBL/GenBank/DDBJ whole genome shotgun (WGS) entry which is preliminary data.</text>
</comment>
<organism evidence="2 3">
    <name type="scientific">Acidithrix ferrooxidans</name>
    <dbReference type="NCBI Taxonomy" id="1280514"/>
    <lineage>
        <taxon>Bacteria</taxon>
        <taxon>Bacillati</taxon>
        <taxon>Actinomycetota</taxon>
        <taxon>Acidimicrobiia</taxon>
        <taxon>Acidimicrobiales</taxon>
        <taxon>Acidimicrobiaceae</taxon>
        <taxon>Acidithrix</taxon>
    </lineage>
</organism>
<gene>
    <name evidence="2" type="ORF">AXFE_20540</name>
</gene>
<evidence type="ECO:0000313" key="2">
    <source>
        <dbReference type="EMBL" id="KJF17058.1"/>
    </source>
</evidence>
<proteinExistence type="predicted"/>
<keyword evidence="3" id="KW-1185">Reference proteome</keyword>
<protein>
    <submittedName>
        <fullName evidence="2">Uncharacterized protein</fullName>
    </submittedName>
</protein>